<keyword evidence="6" id="KW-0648">Protein biosynthesis</keyword>
<evidence type="ECO:0000313" key="11">
    <source>
        <dbReference type="Proteomes" id="UP001470230"/>
    </source>
</evidence>
<dbReference type="PANTHER" id="PTHR42854:SF3">
    <property type="entry name" value="EUKARYOTIC TRANSLATION INITIATION FACTOR 2 SUBUNIT 3-RELATED"/>
    <property type="match status" value="1"/>
</dbReference>
<dbReference type="Pfam" id="PF03144">
    <property type="entry name" value="GTP_EFTU_D2"/>
    <property type="match status" value="1"/>
</dbReference>
<keyword evidence="4" id="KW-0547">Nucleotide-binding</keyword>
<name>A0ABR2ID20_9EUKA</name>
<keyword evidence="3 10" id="KW-0396">Initiation factor</keyword>
<evidence type="ECO:0000256" key="6">
    <source>
        <dbReference type="ARBA" id="ARBA00022917"/>
    </source>
</evidence>
<dbReference type="PANTHER" id="PTHR42854">
    <property type="entry name" value="EUKARYOTIC TRANSLATION INITIATION FACTOR 2 SUBUNIT 3 FAMILY MEMBER"/>
    <property type="match status" value="1"/>
</dbReference>
<evidence type="ECO:0000259" key="9">
    <source>
        <dbReference type="PROSITE" id="PS51722"/>
    </source>
</evidence>
<keyword evidence="11" id="KW-1185">Reference proteome</keyword>
<accession>A0ABR2ID20</accession>
<dbReference type="InterPro" id="IPR009001">
    <property type="entry name" value="Transl_elong_EF1A/Init_IF2_C"/>
</dbReference>
<dbReference type="PRINTS" id="PR00315">
    <property type="entry name" value="ELONGATNFCT"/>
</dbReference>
<dbReference type="InterPro" id="IPR004161">
    <property type="entry name" value="EFTu-like_2"/>
</dbReference>
<dbReference type="CDD" id="cd01888">
    <property type="entry name" value="eIF2_gamma"/>
    <property type="match status" value="1"/>
</dbReference>
<dbReference type="Gene3D" id="3.40.50.300">
    <property type="entry name" value="P-loop containing nucleotide triphosphate hydrolases"/>
    <property type="match status" value="1"/>
</dbReference>
<evidence type="ECO:0000256" key="4">
    <source>
        <dbReference type="ARBA" id="ARBA00022741"/>
    </source>
</evidence>
<dbReference type="InterPro" id="IPR009000">
    <property type="entry name" value="Transl_B-barrel_sf"/>
</dbReference>
<feature type="domain" description="Tr-type G" evidence="9">
    <location>
        <begin position="26"/>
        <end position="230"/>
    </location>
</feature>
<dbReference type="SUPFAM" id="SSF50447">
    <property type="entry name" value="Translation proteins"/>
    <property type="match status" value="1"/>
</dbReference>
<dbReference type="InterPro" id="IPR000795">
    <property type="entry name" value="T_Tr_GTP-bd_dom"/>
</dbReference>
<comment type="catalytic activity">
    <reaction evidence="8">
        <text>GTP + H2O = GDP + phosphate + H(+)</text>
        <dbReference type="Rhea" id="RHEA:19669"/>
        <dbReference type="ChEBI" id="CHEBI:15377"/>
        <dbReference type="ChEBI" id="CHEBI:15378"/>
        <dbReference type="ChEBI" id="CHEBI:37565"/>
        <dbReference type="ChEBI" id="CHEBI:43474"/>
        <dbReference type="ChEBI" id="CHEBI:58189"/>
        <dbReference type="EC" id="3.6.5.3"/>
    </reaction>
</comment>
<organism evidence="10 11">
    <name type="scientific">Tritrichomonas musculus</name>
    <dbReference type="NCBI Taxonomy" id="1915356"/>
    <lineage>
        <taxon>Eukaryota</taxon>
        <taxon>Metamonada</taxon>
        <taxon>Parabasalia</taxon>
        <taxon>Tritrichomonadida</taxon>
        <taxon>Tritrichomonadidae</taxon>
        <taxon>Tritrichomonas</taxon>
    </lineage>
</organism>
<dbReference type="InterPro" id="IPR044127">
    <property type="entry name" value="eIF2g_dom_2"/>
</dbReference>
<dbReference type="CDD" id="cd03688">
    <property type="entry name" value="eIF2_gamma_II"/>
    <property type="match status" value="1"/>
</dbReference>
<dbReference type="InterPro" id="IPR015256">
    <property type="entry name" value="eIF2g_C"/>
</dbReference>
<dbReference type="CDD" id="cd15490">
    <property type="entry name" value="eIF2_gamma_III"/>
    <property type="match status" value="1"/>
</dbReference>
<evidence type="ECO:0000313" key="10">
    <source>
        <dbReference type="EMBL" id="KAK8860901.1"/>
    </source>
</evidence>
<comment type="similarity">
    <text evidence="1">Belongs to the TRAFAC class translation factor GTPase superfamily. Classic translation factor GTPase family. EF-Tu/EF-1A subfamily.</text>
</comment>
<dbReference type="PROSITE" id="PS51722">
    <property type="entry name" value="G_TR_2"/>
    <property type="match status" value="1"/>
</dbReference>
<keyword evidence="7" id="KW-0342">GTP-binding</keyword>
<dbReference type="Gene3D" id="2.40.30.10">
    <property type="entry name" value="Translation factors"/>
    <property type="match status" value="2"/>
</dbReference>
<evidence type="ECO:0000256" key="8">
    <source>
        <dbReference type="ARBA" id="ARBA00048107"/>
    </source>
</evidence>
<dbReference type="GO" id="GO:0003743">
    <property type="term" value="F:translation initiation factor activity"/>
    <property type="evidence" value="ECO:0007669"/>
    <property type="project" value="UniProtKB-KW"/>
</dbReference>
<dbReference type="EC" id="3.6.5.3" evidence="2"/>
<protein>
    <recommendedName>
        <fullName evidence="2">protein-synthesizing GTPase</fullName>
        <ecNumber evidence="2">3.6.5.3</ecNumber>
    </recommendedName>
</protein>
<dbReference type="EMBL" id="JAPFFF010000018">
    <property type="protein sequence ID" value="KAK8860901.1"/>
    <property type="molecule type" value="Genomic_DNA"/>
</dbReference>
<evidence type="ECO:0000256" key="3">
    <source>
        <dbReference type="ARBA" id="ARBA00022540"/>
    </source>
</evidence>
<dbReference type="InterPro" id="IPR050543">
    <property type="entry name" value="eIF2G"/>
</dbReference>
<dbReference type="InterPro" id="IPR027417">
    <property type="entry name" value="P-loop_NTPase"/>
</dbReference>
<dbReference type="InterPro" id="IPR044128">
    <property type="entry name" value="eIF2g_GTP-bd"/>
</dbReference>
<evidence type="ECO:0000256" key="7">
    <source>
        <dbReference type="ARBA" id="ARBA00023134"/>
    </source>
</evidence>
<dbReference type="NCBIfam" id="NF003077">
    <property type="entry name" value="PRK04000.1"/>
    <property type="match status" value="1"/>
</dbReference>
<evidence type="ECO:0000256" key="2">
    <source>
        <dbReference type="ARBA" id="ARBA00011986"/>
    </source>
</evidence>
<dbReference type="Pfam" id="PF00009">
    <property type="entry name" value="GTP_EFTU"/>
    <property type="match status" value="1"/>
</dbReference>
<sequence length="452" mass="49703">MTEKQNTKDIDITKLDPLSPEIIVNQSTINIGTIGHVAHGKSTVVRAISGVTTIRWKKELERNITIRLGYANAKIYKCPKCPPPKCYVSRSSKIETPKCKYCNSDLELIRHISFVDCPGHDILMATMLNGTAVMDAALLLIAANEPCPQPQTSEHLAAVQIMNLKHLIILQNKIDLVRKEEAKEQYAAILKYTSTTAAKGAPIIPISAQLGFNIDYVIEYIVKTIPVPPRDYSAAPRMTVIRSFDINKPGADVRDIKGGVAGGSILQGFLKVGDEVEVRPGTLERVQEGSFCRIRRTRIVSLRTEENELQFAVPGGLIGVRTTLDPSLCRADRLAGQVIGRPGTLPDVYISLTIQYTLFQRLLGVVQSKGPEPKITPLKNKEVLMINVGSTSTGAQIVGLAKNTFAVLNLKDPVCTCIGERIAISRKIERTWRLIGHAKILKGENLQVLPYN</sequence>
<reference evidence="10 11" key="1">
    <citation type="submission" date="2024-04" db="EMBL/GenBank/DDBJ databases">
        <title>Tritrichomonas musculus Genome.</title>
        <authorList>
            <person name="Alves-Ferreira E."/>
            <person name="Grigg M."/>
            <person name="Lorenzi H."/>
            <person name="Galac M."/>
        </authorList>
    </citation>
    <scope>NUCLEOTIDE SEQUENCE [LARGE SCALE GENOMIC DNA]</scope>
    <source>
        <strain evidence="10 11">EAF2021</strain>
    </source>
</reference>
<dbReference type="Proteomes" id="UP001470230">
    <property type="component" value="Unassembled WGS sequence"/>
</dbReference>
<proteinExistence type="inferred from homology"/>
<dbReference type="SUPFAM" id="SSF50465">
    <property type="entry name" value="EF-Tu/eEF-1alpha/eIF2-gamma C-terminal domain"/>
    <property type="match status" value="1"/>
</dbReference>
<keyword evidence="5" id="KW-0378">Hydrolase</keyword>
<dbReference type="SUPFAM" id="SSF52540">
    <property type="entry name" value="P-loop containing nucleoside triphosphate hydrolases"/>
    <property type="match status" value="1"/>
</dbReference>
<comment type="caution">
    <text evidence="10">The sequence shown here is derived from an EMBL/GenBank/DDBJ whole genome shotgun (WGS) entry which is preliminary data.</text>
</comment>
<evidence type="ECO:0000256" key="5">
    <source>
        <dbReference type="ARBA" id="ARBA00022801"/>
    </source>
</evidence>
<evidence type="ECO:0000256" key="1">
    <source>
        <dbReference type="ARBA" id="ARBA00007249"/>
    </source>
</evidence>
<dbReference type="Pfam" id="PF09173">
    <property type="entry name" value="eIF2_C"/>
    <property type="match status" value="1"/>
</dbReference>
<gene>
    <name evidence="10" type="ORF">M9Y10_012593</name>
</gene>